<dbReference type="InterPro" id="IPR011006">
    <property type="entry name" value="CheY-like_superfamily"/>
</dbReference>
<evidence type="ECO:0000256" key="3">
    <source>
        <dbReference type="ARBA" id="ARBA00023015"/>
    </source>
</evidence>
<gene>
    <name evidence="8" type="ordered locus">Tter_1637</name>
</gene>
<dbReference type="Gene3D" id="3.40.50.2300">
    <property type="match status" value="1"/>
</dbReference>
<protein>
    <submittedName>
        <fullName evidence="8">Putative two component transcriptional regulator, winged helix family</fullName>
    </submittedName>
</protein>
<evidence type="ECO:0000256" key="4">
    <source>
        <dbReference type="ARBA" id="ARBA00023125"/>
    </source>
</evidence>
<proteinExistence type="predicted"/>
<dbReference type="eggNOG" id="COG0745">
    <property type="taxonomic scope" value="Bacteria"/>
</dbReference>
<reference evidence="9" key="1">
    <citation type="journal article" date="2010" name="Stand. Genomic Sci.">
        <title>Complete genome sequence of 'Thermobaculum terrenum' type strain (YNP1).</title>
        <authorList>
            <person name="Kiss H."/>
            <person name="Cleland D."/>
            <person name="Lapidus A."/>
            <person name="Lucas S."/>
            <person name="Glavina Del Rio T."/>
            <person name="Nolan M."/>
            <person name="Tice H."/>
            <person name="Han C."/>
            <person name="Goodwin L."/>
            <person name="Pitluck S."/>
            <person name="Liolios K."/>
            <person name="Ivanova N."/>
            <person name="Mavromatis K."/>
            <person name="Ovchinnikova G."/>
            <person name="Pati A."/>
            <person name="Chen A."/>
            <person name="Palaniappan K."/>
            <person name="Land M."/>
            <person name="Hauser L."/>
            <person name="Chang Y."/>
            <person name="Jeffries C."/>
            <person name="Lu M."/>
            <person name="Brettin T."/>
            <person name="Detter J."/>
            <person name="Goker M."/>
            <person name="Tindall B."/>
            <person name="Beck B."/>
            <person name="McDermott T."/>
            <person name="Woyke T."/>
            <person name="Bristow J."/>
            <person name="Eisen J."/>
            <person name="Markowitz V."/>
            <person name="Hugenholtz P."/>
            <person name="Kyrpides N."/>
            <person name="Klenk H."/>
            <person name="Cheng J."/>
        </authorList>
    </citation>
    <scope>NUCLEOTIDE SEQUENCE [LARGE SCALE GENOMIC DNA]</scope>
    <source>
        <strain evidence="9">ATCC BAA-798 / YNP1</strain>
    </source>
</reference>
<accession>D1CCM8</accession>
<dbReference type="InterPro" id="IPR016032">
    <property type="entry name" value="Sig_transdc_resp-reg_C-effctor"/>
</dbReference>
<dbReference type="GO" id="GO:0000976">
    <property type="term" value="F:transcription cis-regulatory region binding"/>
    <property type="evidence" value="ECO:0007669"/>
    <property type="project" value="TreeGrafter"/>
</dbReference>
<dbReference type="EMBL" id="CP001825">
    <property type="protein sequence ID" value="ACZ42543.1"/>
    <property type="molecule type" value="Genomic_DNA"/>
</dbReference>
<dbReference type="SUPFAM" id="SSF52172">
    <property type="entry name" value="CheY-like"/>
    <property type="match status" value="1"/>
</dbReference>
<evidence type="ECO:0000256" key="1">
    <source>
        <dbReference type="ARBA" id="ARBA00022553"/>
    </source>
</evidence>
<evidence type="ECO:0000313" key="9">
    <source>
        <dbReference type="Proteomes" id="UP000000323"/>
    </source>
</evidence>
<dbReference type="InterPro" id="IPR001867">
    <property type="entry name" value="OmpR/PhoB-type_DNA-bd"/>
</dbReference>
<dbReference type="GO" id="GO:0006355">
    <property type="term" value="P:regulation of DNA-templated transcription"/>
    <property type="evidence" value="ECO:0007669"/>
    <property type="project" value="InterPro"/>
</dbReference>
<keyword evidence="1" id="KW-0597">Phosphoprotein</keyword>
<sequence length="230" mass="25745">MLKITPILILGPKSPIRDSCVQALSKHGIRPKVLESLYLLGNCFPDKGLIVVTSKNEQYQYLLSYCKELGTSFPIIAIIDSDDPEIRVNLLETGADDVLPADKIRSQLVPRIKAVLRRYGLVSWDSQCARITVGSITLNTQSHKVTVKGRDIKLSPTECKILQKLMLHADRIVPHADITSTVWGEDYNGNSEKLRVYIRQIRQKLCAQDPTIEIINHPGIGYMLSVNPTD</sequence>
<dbReference type="AlphaFoldDB" id="D1CCM8"/>
<feature type="DNA-binding region" description="OmpR/PhoB-type" evidence="6">
    <location>
        <begin position="128"/>
        <end position="226"/>
    </location>
</feature>
<keyword evidence="5" id="KW-0804">Transcription</keyword>
<dbReference type="OrthoDB" id="9802426at2"/>
<dbReference type="HOGENOM" id="CLU_000445_30_4_0"/>
<name>D1CCM8_THET1</name>
<dbReference type="GO" id="GO:0005829">
    <property type="term" value="C:cytosol"/>
    <property type="evidence" value="ECO:0007669"/>
    <property type="project" value="TreeGrafter"/>
</dbReference>
<feature type="domain" description="OmpR/PhoB-type" evidence="7">
    <location>
        <begin position="128"/>
        <end position="226"/>
    </location>
</feature>
<evidence type="ECO:0000259" key="7">
    <source>
        <dbReference type="PROSITE" id="PS51755"/>
    </source>
</evidence>
<dbReference type="Proteomes" id="UP000000323">
    <property type="component" value="Chromosome 1"/>
</dbReference>
<keyword evidence="9" id="KW-1185">Reference proteome</keyword>
<evidence type="ECO:0000256" key="5">
    <source>
        <dbReference type="ARBA" id="ARBA00023163"/>
    </source>
</evidence>
<dbReference type="CDD" id="cd00383">
    <property type="entry name" value="trans_reg_C"/>
    <property type="match status" value="1"/>
</dbReference>
<dbReference type="PANTHER" id="PTHR48111">
    <property type="entry name" value="REGULATOR OF RPOS"/>
    <property type="match status" value="1"/>
</dbReference>
<dbReference type="GO" id="GO:0032993">
    <property type="term" value="C:protein-DNA complex"/>
    <property type="evidence" value="ECO:0007669"/>
    <property type="project" value="TreeGrafter"/>
</dbReference>
<dbReference type="Pfam" id="PF00486">
    <property type="entry name" value="Trans_reg_C"/>
    <property type="match status" value="1"/>
</dbReference>
<dbReference type="PANTHER" id="PTHR48111:SF1">
    <property type="entry name" value="TWO-COMPONENT RESPONSE REGULATOR ORR33"/>
    <property type="match status" value="1"/>
</dbReference>
<dbReference type="InterPro" id="IPR039420">
    <property type="entry name" value="WalR-like"/>
</dbReference>
<evidence type="ECO:0000313" key="8">
    <source>
        <dbReference type="EMBL" id="ACZ42543.1"/>
    </source>
</evidence>
<keyword evidence="3" id="KW-0805">Transcription regulation</keyword>
<dbReference type="InterPro" id="IPR036388">
    <property type="entry name" value="WH-like_DNA-bd_sf"/>
</dbReference>
<evidence type="ECO:0000256" key="2">
    <source>
        <dbReference type="ARBA" id="ARBA00023012"/>
    </source>
</evidence>
<dbReference type="KEGG" id="ttr:Tter_1637"/>
<dbReference type="RefSeq" id="WP_012875577.1">
    <property type="nucleotide sequence ID" value="NC_013525.1"/>
</dbReference>
<dbReference type="SMART" id="SM00862">
    <property type="entry name" value="Trans_reg_C"/>
    <property type="match status" value="1"/>
</dbReference>
<dbReference type="PROSITE" id="PS51755">
    <property type="entry name" value="OMPR_PHOB"/>
    <property type="match status" value="1"/>
</dbReference>
<dbReference type="STRING" id="525904.Tter_1637"/>
<organism evidence="8 9">
    <name type="scientific">Thermobaculum terrenum (strain ATCC BAA-798 / CCMEE 7001 / YNP1)</name>
    <dbReference type="NCBI Taxonomy" id="525904"/>
    <lineage>
        <taxon>Bacteria</taxon>
        <taxon>Bacillati</taxon>
        <taxon>Chloroflexota</taxon>
        <taxon>Chloroflexia</taxon>
        <taxon>Candidatus Thermobaculales</taxon>
        <taxon>Candidatus Thermobaculaceae</taxon>
        <taxon>Thermobaculum</taxon>
    </lineage>
</organism>
<dbReference type="Gene3D" id="1.10.10.10">
    <property type="entry name" value="Winged helix-like DNA-binding domain superfamily/Winged helix DNA-binding domain"/>
    <property type="match status" value="1"/>
</dbReference>
<keyword evidence="2" id="KW-0902">Two-component regulatory system</keyword>
<evidence type="ECO:0000256" key="6">
    <source>
        <dbReference type="PROSITE-ProRule" id="PRU01091"/>
    </source>
</evidence>
<dbReference type="GO" id="GO:0000156">
    <property type="term" value="F:phosphorelay response regulator activity"/>
    <property type="evidence" value="ECO:0007669"/>
    <property type="project" value="TreeGrafter"/>
</dbReference>
<keyword evidence="4 6" id="KW-0238">DNA-binding</keyword>
<dbReference type="SUPFAM" id="SSF46894">
    <property type="entry name" value="C-terminal effector domain of the bipartite response regulators"/>
    <property type="match status" value="1"/>
</dbReference>